<dbReference type="AlphaFoldDB" id="A0AB34KWR8"/>
<feature type="domain" description="Zn(2)-C6 fungal-type" evidence="5">
    <location>
        <begin position="16"/>
        <end position="48"/>
    </location>
</feature>
<dbReference type="Pfam" id="PF04082">
    <property type="entry name" value="Fungal_trans"/>
    <property type="match status" value="1"/>
</dbReference>
<dbReference type="PANTHER" id="PTHR31001:SF40">
    <property type="entry name" value="ZN(II)2CYS6 TRANSCRIPTION FACTOR (EUROFUNG)"/>
    <property type="match status" value="1"/>
</dbReference>
<dbReference type="EMBL" id="JAAQHG020000004">
    <property type="protein sequence ID" value="KAL1589464.1"/>
    <property type="molecule type" value="Genomic_DNA"/>
</dbReference>
<proteinExistence type="predicted"/>
<dbReference type="GO" id="GO:0006351">
    <property type="term" value="P:DNA-templated transcription"/>
    <property type="evidence" value="ECO:0007669"/>
    <property type="project" value="InterPro"/>
</dbReference>
<name>A0AB34KWR8_9PEZI</name>
<reference evidence="6 7" key="1">
    <citation type="journal article" date="2020" name="Microbiol. Resour. Announc.">
        <title>Draft Genome Sequence of a Cladosporium Species Isolated from the Mesophotic Ascidian Didemnum maculosum.</title>
        <authorList>
            <person name="Gioti A."/>
            <person name="Siaperas R."/>
            <person name="Nikolaivits E."/>
            <person name="Le Goff G."/>
            <person name="Ouazzani J."/>
            <person name="Kotoulas G."/>
            <person name="Topakas E."/>
        </authorList>
    </citation>
    <scope>NUCLEOTIDE SEQUENCE [LARGE SCALE GENOMIC DNA]</scope>
    <source>
        <strain evidence="6 7">TM138-S3</strain>
    </source>
</reference>
<evidence type="ECO:0000256" key="1">
    <source>
        <dbReference type="ARBA" id="ARBA00004123"/>
    </source>
</evidence>
<evidence type="ECO:0000313" key="7">
    <source>
        <dbReference type="Proteomes" id="UP000803884"/>
    </source>
</evidence>
<evidence type="ECO:0000259" key="5">
    <source>
        <dbReference type="PROSITE" id="PS50048"/>
    </source>
</evidence>
<comment type="subcellular location">
    <subcellularLocation>
        <location evidence="1">Nucleus</location>
    </subcellularLocation>
</comment>
<evidence type="ECO:0000256" key="3">
    <source>
        <dbReference type="ARBA" id="ARBA00023242"/>
    </source>
</evidence>
<keyword evidence="3" id="KW-0539">Nucleus</keyword>
<dbReference type="Pfam" id="PF00172">
    <property type="entry name" value="Zn_clus"/>
    <property type="match status" value="1"/>
</dbReference>
<dbReference type="CDD" id="cd00067">
    <property type="entry name" value="GAL4"/>
    <property type="match status" value="1"/>
</dbReference>
<dbReference type="GO" id="GO:0005634">
    <property type="term" value="C:nucleus"/>
    <property type="evidence" value="ECO:0007669"/>
    <property type="project" value="UniProtKB-SubCell"/>
</dbReference>
<sequence>METAASSPGAPQKRPACDPCRRSKVACGHEQPVCHRCLQRGQSASCVYRDAPFKKRKIRHASQDDDADDVQVPFGGSSPARRDNGDATPSHRYPNPGYLGSSSGFAIFNEVQSMSETPLPERTDSPYDSQGHLPGDMLEDQGTHFRATHVLGRLSCFDINELSNLVLAWLKTGANLALAQPFVLGCVHAMIHCPWRHKTSSLQSGSSEQARAFSQRAKSLSRNTYQPIALTIGSTIDDYLQQMSGPCMRWETLGIFFAAAAKAASDIEVFPSLYTSEERRRRLVRSLTYIGDYCLEICLAIDCLNDLQIVLQYEQFHMSSRIHGDQSFHTWRCMGDLATSVVTLGYHEKIDQQAAVPPFVLELRKSIFARIYWADKTLSVFMGRPPRILLAFCNFQVPHLTKAKEAPHDEVIDYVADTVCSAKFAVLKEASLDIFRMRHTNDLTERVNQARYDLEQVWLEMPPHFRLTGSLIACQGTPFEKDFLVNQRLEYLHTHFLLGLTSLQRTAEPDEELLRTSEEMLRLVVELMLLRNKIVNSGTCWFWKVAHFGLPAAGVISLALLRRSGTTTPIRNKSQTIQNLCVLVAEVKSGAVISPGEPSFELFTRATRTISSILDSSLTLVAPSRTSVDGLQETIPFDLGGTWNPDISFEPWDFEVDFWENLATHPTIAGMDDRARTSIIMWLSMLGEGLICGEVGKMKLDRNVIPAPKGRARQQTFGGTAPPTNLRLRA</sequence>
<dbReference type="CDD" id="cd12148">
    <property type="entry name" value="fungal_TF_MHR"/>
    <property type="match status" value="1"/>
</dbReference>
<dbReference type="Proteomes" id="UP000803884">
    <property type="component" value="Unassembled WGS sequence"/>
</dbReference>
<keyword evidence="2" id="KW-0479">Metal-binding</keyword>
<evidence type="ECO:0000313" key="6">
    <source>
        <dbReference type="EMBL" id="KAL1589464.1"/>
    </source>
</evidence>
<dbReference type="GO" id="GO:0008270">
    <property type="term" value="F:zinc ion binding"/>
    <property type="evidence" value="ECO:0007669"/>
    <property type="project" value="InterPro"/>
</dbReference>
<keyword evidence="7" id="KW-1185">Reference proteome</keyword>
<comment type="caution">
    <text evidence="6">The sequence shown here is derived from an EMBL/GenBank/DDBJ whole genome shotgun (WGS) entry which is preliminary data.</text>
</comment>
<dbReference type="InterPro" id="IPR001138">
    <property type="entry name" value="Zn2Cys6_DnaBD"/>
</dbReference>
<dbReference type="PROSITE" id="PS00463">
    <property type="entry name" value="ZN2_CY6_FUNGAL_1"/>
    <property type="match status" value="1"/>
</dbReference>
<dbReference type="PANTHER" id="PTHR31001">
    <property type="entry name" value="UNCHARACTERIZED TRANSCRIPTIONAL REGULATORY PROTEIN"/>
    <property type="match status" value="1"/>
</dbReference>
<feature type="region of interest" description="Disordered" evidence="4">
    <location>
        <begin position="57"/>
        <end position="95"/>
    </location>
</feature>
<evidence type="ECO:0000256" key="4">
    <source>
        <dbReference type="SAM" id="MobiDB-lite"/>
    </source>
</evidence>
<dbReference type="SMART" id="SM00066">
    <property type="entry name" value="GAL4"/>
    <property type="match status" value="1"/>
</dbReference>
<gene>
    <name evidence="6" type="ORF">WHR41_01827</name>
</gene>
<dbReference type="PROSITE" id="PS50048">
    <property type="entry name" value="ZN2_CY6_FUNGAL_2"/>
    <property type="match status" value="1"/>
</dbReference>
<protein>
    <recommendedName>
        <fullName evidence="5">Zn(2)-C6 fungal-type domain-containing protein</fullName>
    </recommendedName>
</protein>
<dbReference type="Gene3D" id="4.10.240.10">
    <property type="entry name" value="Zn(2)-C6 fungal-type DNA-binding domain"/>
    <property type="match status" value="1"/>
</dbReference>
<feature type="region of interest" description="Disordered" evidence="4">
    <location>
        <begin position="116"/>
        <end position="135"/>
    </location>
</feature>
<feature type="region of interest" description="Disordered" evidence="4">
    <location>
        <begin position="710"/>
        <end position="730"/>
    </location>
</feature>
<dbReference type="InterPro" id="IPR007219">
    <property type="entry name" value="XnlR_reg_dom"/>
</dbReference>
<dbReference type="RefSeq" id="XP_069232569.1">
    <property type="nucleotide sequence ID" value="XM_069370433.1"/>
</dbReference>
<organism evidence="6 7">
    <name type="scientific">Cladosporium halotolerans</name>
    <dbReference type="NCBI Taxonomy" id="1052096"/>
    <lineage>
        <taxon>Eukaryota</taxon>
        <taxon>Fungi</taxon>
        <taxon>Dikarya</taxon>
        <taxon>Ascomycota</taxon>
        <taxon>Pezizomycotina</taxon>
        <taxon>Dothideomycetes</taxon>
        <taxon>Dothideomycetidae</taxon>
        <taxon>Cladosporiales</taxon>
        <taxon>Cladosporiaceae</taxon>
        <taxon>Cladosporium</taxon>
    </lineage>
</organism>
<evidence type="ECO:0000256" key="2">
    <source>
        <dbReference type="ARBA" id="ARBA00022723"/>
    </source>
</evidence>
<dbReference type="SUPFAM" id="SSF57701">
    <property type="entry name" value="Zn2/Cys6 DNA-binding domain"/>
    <property type="match status" value="1"/>
</dbReference>
<dbReference type="InterPro" id="IPR050613">
    <property type="entry name" value="Sec_Metabolite_Reg"/>
</dbReference>
<feature type="region of interest" description="Disordered" evidence="4">
    <location>
        <begin position="1"/>
        <end position="20"/>
    </location>
</feature>
<dbReference type="GeneID" id="96003271"/>
<dbReference type="GO" id="GO:0000981">
    <property type="term" value="F:DNA-binding transcription factor activity, RNA polymerase II-specific"/>
    <property type="evidence" value="ECO:0007669"/>
    <property type="project" value="InterPro"/>
</dbReference>
<dbReference type="InterPro" id="IPR036864">
    <property type="entry name" value="Zn2-C6_fun-type_DNA-bd_sf"/>
</dbReference>
<dbReference type="GO" id="GO:0003677">
    <property type="term" value="F:DNA binding"/>
    <property type="evidence" value="ECO:0007669"/>
    <property type="project" value="InterPro"/>
</dbReference>
<accession>A0AB34KWR8</accession>